<gene>
    <name evidence="1" type="ORF">WJM97_18255</name>
</gene>
<name>A0ABZ2UPK7_9CYAN</name>
<reference evidence="1 2" key="1">
    <citation type="submission" date="2024-04" db="EMBL/GenBank/DDBJ databases">
        <title>Okeanomitos corallinicola gen. &amp; sp. nov. (Nostocales, Cyanobacteria), a new toxic marine heterocyst-forming cyanobacterium from a coral reef.</title>
        <authorList>
            <person name="Li H."/>
            <person name="Li R."/>
            <person name="Kang J."/>
            <person name="Hii K.S."/>
            <person name="Mohamed H.F."/>
            <person name="Xu X."/>
            <person name="Luo Z."/>
        </authorList>
    </citation>
    <scope>NUCLEOTIDE SEQUENCE [LARGE SCALE GENOMIC DNA]</scope>
    <source>
        <strain evidence="1 2">TIOX110</strain>
    </source>
</reference>
<dbReference type="Proteomes" id="UP001483337">
    <property type="component" value="Chromosome"/>
</dbReference>
<evidence type="ECO:0000313" key="2">
    <source>
        <dbReference type="Proteomes" id="UP001483337"/>
    </source>
</evidence>
<protein>
    <submittedName>
        <fullName evidence="1">Uncharacterized protein</fullName>
    </submittedName>
</protein>
<proteinExistence type="predicted"/>
<evidence type="ECO:0000313" key="1">
    <source>
        <dbReference type="EMBL" id="WZB87304.1"/>
    </source>
</evidence>
<dbReference type="EMBL" id="CP150886">
    <property type="protein sequence ID" value="WZB87304.1"/>
    <property type="molecule type" value="Genomic_DNA"/>
</dbReference>
<sequence>MTQELKPGYVYHRKLVLPENLKTLITYVSQSPSYYFLRYSHCVSGICQKSPDKIEEIEGQVFNSICEMRWKKIKSGYEVLVLSKQELNLENFEQLTGKWKICDRNAVWYNPEEPRFPKGFIFKDENDESLNPKDIEIKQRYFQNADTATIHFVALTVK</sequence>
<dbReference type="RefSeq" id="WP_353930218.1">
    <property type="nucleotide sequence ID" value="NZ_CP150886.1"/>
</dbReference>
<organism evidence="1 2">
    <name type="scientific">Okeanomitos corallinicola TIOX110</name>
    <dbReference type="NCBI Taxonomy" id="3133117"/>
    <lineage>
        <taxon>Bacteria</taxon>
        <taxon>Bacillati</taxon>
        <taxon>Cyanobacteriota</taxon>
        <taxon>Cyanophyceae</taxon>
        <taxon>Nostocales</taxon>
        <taxon>Aphanizomenonaceae</taxon>
        <taxon>Okeanomitos</taxon>
    </lineage>
</organism>
<keyword evidence="2" id="KW-1185">Reference proteome</keyword>
<accession>A0ABZ2UPK7</accession>